<name>A0A6A6A022_9PLEO</name>
<proteinExistence type="predicted"/>
<dbReference type="RefSeq" id="XP_033518700.1">
    <property type="nucleotide sequence ID" value="XM_033669199.1"/>
</dbReference>
<sequence length="98" mass="10693">MGQSSASLSCRPQPQRRVLASRALYTRTLLNALRSIWLTGIWAIISKSPTLVETTNTATQAQGYPYDNIPDTRPPKVFRISGGNSSCVTLGVQITVKD</sequence>
<dbReference type="GeneID" id="54409631"/>
<gene>
    <name evidence="1" type="ORF">P153DRAFT_371161</name>
</gene>
<keyword evidence="2" id="KW-1185">Reference proteome</keyword>
<accession>A0A6A6A022</accession>
<dbReference type="AlphaFoldDB" id="A0A6A6A022"/>
<dbReference type="Proteomes" id="UP000799771">
    <property type="component" value="Unassembled WGS sequence"/>
</dbReference>
<evidence type="ECO:0000313" key="1">
    <source>
        <dbReference type="EMBL" id="KAF2124307.1"/>
    </source>
</evidence>
<evidence type="ECO:0000313" key="2">
    <source>
        <dbReference type="Proteomes" id="UP000799771"/>
    </source>
</evidence>
<reference evidence="1" key="1">
    <citation type="journal article" date="2020" name="Stud. Mycol.">
        <title>101 Dothideomycetes genomes: a test case for predicting lifestyles and emergence of pathogens.</title>
        <authorList>
            <person name="Haridas S."/>
            <person name="Albert R."/>
            <person name="Binder M."/>
            <person name="Bloem J."/>
            <person name="Labutti K."/>
            <person name="Salamov A."/>
            <person name="Andreopoulos B."/>
            <person name="Baker S."/>
            <person name="Barry K."/>
            <person name="Bills G."/>
            <person name="Bluhm B."/>
            <person name="Cannon C."/>
            <person name="Castanera R."/>
            <person name="Culley D."/>
            <person name="Daum C."/>
            <person name="Ezra D."/>
            <person name="Gonzalez J."/>
            <person name="Henrissat B."/>
            <person name="Kuo A."/>
            <person name="Liang C."/>
            <person name="Lipzen A."/>
            <person name="Lutzoni F."/>
            <person name="Magnuson J."/>
            <person name="Mondo S."/>
            <person name="Nolan M."/>
            <person name="Ohm R."/>
            <person name="Pangilinan J."/>
            <person name="Park H.-J."/>
            <person name="Ramirez L."/>
            <person name="Alfaro M."/>
            <person name="Sun H."/>
            <person name="Tritt A."/>
            <person name="Yoshinaga Y."/>
            <person name="Zwiers L.-H."/>
            <person name="Turgeon B."/>
            <person name="Goodwin S."/>
            <person name="Spatafora J."/>
            <person name="Crous P."/>
            <person name="Grigoriev I."/>
        </authorList>
    </citation>
    <scope>NUCLEOTIDE SEQUENCE</scope>
    <source>
        <strain evidence="1">CBS 119687</strain>
    </source>
</reference>
<protein>
    <submittedName>
        <fullName evidence="1">Uncharacterized protein</fullName>
    </submittedName>
</protein>
<dbReference type="EMBL" id="ML977520">
    <property type="protein sequence ID" value="KAF2124307.1"/>
    <property type="molecule type" value="Genomic_DNA"/>
</dbReference>
<organism evidence="1 2">
    <name type="scientific">Dothidotthia symphoricarpi CBS 119687</name>
    <dbReference type="NCBI Taxonomy" id="1392245"/>
    <lineage>
        <taxon>Eukaryota</taxon>
        <taxon>Fungi</taxon>
        <taxon>Dikarya</taxon>
        <taxon>Ascomycota</taxon>
        <taxon>Pezizomycotina</taxon>
        <taxon>Dothideomycetes</taxon>
        <taxon>Pleosporomycetidae</taxon>
        <taxon>Pleosporales</taxon>
        <taxon>Dothidotthiaceae</taxon>
        <taxon>Dothidotthia</taxon>
    </lineage>
</organism>